<reference evidence="2" key="2">
    <citation type="submission" date="2017-10" db="EMBL/GenBank/DDBJ databases">
        <title>Ladona fulva Genome sequencing and assembly.</title>
        <authorList>
            <person name="Murali S."/>
            <person name="Richards S."/>
            <person name="Bandaranaike D."/>
            <person name="Bellair M."/>
            <person name="Blankenburg K."/>
            <person name="Chao H."/>
            <person name="Dinh H."/>
            <person name="Doddapaneni H."/>
            <person name="Dugan-Rocha S."/>
            <person name="Elkadiri S."/>
            <person name="Gnanaolivu R."/>
            <person name="Hernandez B."/>
            <person name="Skinner E."/>
            <person name="Javaid M."/>
            <person name="Lee S."/>
            <person name="Li M."/>
            <person name="Ming W."/>
            <person name="Munidasa M."/>
            <person name="Muniz J."/>
            <person name="Nguyen L."/>
            <person name="Hughes D."/>
            <person name="Osuji N."/>
            <person name="Pu L.-L."/>
            <person name="Puazo M."/>
            <person name="Qu C."/>
            <person name="Quiroz J."/>
            <person name="Raj R."/>
            <person name="Weissenberger G."/>
            <person name="Xin Y."/>
            <person name="Zou X."/>
            <person name="Han Y."/>
            <person name="Worley K."/>
            <person name="Muzny D."/>
            <person name="Gibbs R."/>
        </authorList>
    </citation>
    <scope>NUCLEOTIDE SEQUENCE</scope>
    <source>
        <strain evidence="2">Sampled in the wild</strain>
    </source>
</reference>
<dbReference type="Proteomes" id="UP000792457">
    <property type="component" value="Unassembled WGS sequence"/>
</dbReference>
<evidence type="ECO:0008006" key="4">
    <source>
        <dbReference type="Google" id="ProtNLM"/>
    </source>
</evidence>
<sequence>MAALENLLVHRLRIKQTRKDLDQNARQLLKLHLTLSATASPCDWERIDLSTVAQEEILVKKETDRQKNKFERLSGPRRENQGMDPKKLVINLTEKPLDEATTSILSKGLNFAPSPSTIPYRDYIGGIEQAVRYLPKETADEIREQVGQALKKAKPPRSNIKRAERTAITNLRNNPDILALPADKGNATVIIRSEDYHKKILDILTDPSYAELKKDPTDSILRKTSALIRKSSIPTELHKTLLPQAPVPPRLYGLPKIHKQDIPLRPIISGIDSPTYHLARYLSKLLAPHIGKSPHHVKNSKDFIEKIRQYRLSPNDLLVSFDVISLFTRVPVDDTIQLLTPWFDHSTLNLFHLTLKSTYFLYKG</sequence>
<dbReference type="AlphaFoldDB" id="A0A8K0JZ23"/>
<dbReference type="PANTHER" id="PTHR21301">
    <property type="entry name" value="REVERSE TRANSCRIPTASE"/>
    <property type="match status" value="1"/>
</dbReference>
<gene>
    <name evidence="2" type="ORF">J437_LFUL003356</name>
</gene>
<keyword evidence="3" id="KW-1185">Reference proteome</keyword>
<name>A0A8K0JZ23_LADFU</name>
<comment type="caution">
    <text evidence="2">The sequence shown here is derived from an EMBL/GenBank/DDBJ whole genome shotgun (WGS) entry which is preliminary data.</text>
</comment>
<dbReference type="OrthoDB" id="6249720at2759"/>
<accession>A0A8K0JZ23</accession>
<dbReference type="PANTHER" id="PTHR21301:SF10">
    <property type="entry name" value="REVERSE TRANSCRIPTASE DOMAIN-CONTAINING PROTEIN"/>
    <property type="match status" value="1"/>
</dbReference>
<feature type="non-terminal residue" evidence="2">
    <location>
        <position position="364"/>
    </location>
</feature>
<organism evidence="2 3">
    <name type="scientific">Ladona fulva</name>
    <name type="common">Scarce chaser dragonfly</name>
    <name type="synonym">Libellula fulva</name>
    <dbReference type="NCBI Taxonomy" id="123851"/>
    <lineage>
        <taxon>Eukaryota</taxon>
        <taxon>Metazoa</taxon>
        <taxon>Ecdysozoa</taxon>
        <taxon>Arthropoda</taxon>
        <taxon>Hexapoda</taxon>
        <taxon>Insecta</taxon>
        <taxon>Pterygota</taxon>
        <taxon>Palaeoptera</taxon>
        <taxon>Odonata</taxon>
        <taxon>Epiprocta</taxon>
        <taxon>Anisoptera</taxon>
        <taxon>Libelluloidea</taxon>
        <taxon>Libellulidae</taxon>
        <taxon>Ladona</taxon>
    </lineage>
</organism>
<feature type="region of interest" description="Disordered" evidence="1">
    <location>
        <begin position="64"/>
        <end position="83"/>
    </location>
</feature>
<proteinExistence type="predicted"/>
<evidence type="ECO:0000256" key="1">
    <source>
        <dbReference type="SAM" id="MobiDB-lite"/>
    </source>
</evidence>
<evidence type="ECO:0000313" key="2">
    <source>
        <dbReference type="EMBL" id="KAG8224978.1"/>
    </source>
</evidence>
<dbReference type="EMBL" id="KZ308220">
    <property type="protein sequence ID" value="KAG8224978.1"/>
    <property type="molecule type" value="Genomic_DNA"/>
</dbReference>
<reference evidence="2" key="1">
    <citation type="submission" date="2013-04" db="EMBL/GenBank/DDBJ databases">
        <authorList>
            <person name="Qu J."/>
            <person name="Murali S.C."/>
            <person name="Bandaranaike D."/>
            <person name="Bellair M."/>
            <person name="Blankenburg K."/>
            <person name="Chao H."/>
            <person name="Dinh H."/>
            <person name="Doddapaneni H."/>
            <person name="Downs B."/>
            <person name="Dugan-Rocha S."/>
            <person name="Elkadiri S."/>
            <person name="Gnanaolivu R.D."/>
            <person name="Hernandez B."/>
            <person name="Javaid M."/>
            <person name="Jayaseelan J.C."/>
            <person name="Lee S."/>
            <person name="Li M."/>
            <person name="Ming W."/>
            <person name="Munidasa M."/>
            <person name="Muniz J."/>
            <person name="Nguyen L."/>
            <person name="Ongeri F."/>
            <person name="Osuji N."/>
            <person name="Pu L.-L."/>
            <person name="Puazo M."/>
            <person name="Qu C."/>
            <person name="Quiroz J."/>
            <person name="Raj R."/>
            <person name="Weissenberger G."/>
            <person name="Xin Y."/>
            <person name="Zou X."/>
            <person name="Han Y."/>
            <person name="Richards S."/>
            <person name="Worley K."/>
            <person name="Muzny D."/>
            <person name="Gibbs R."/>
        </authorList>
    </citation>
    <scope>NUCLEOTIDE SEQUENCE</scope>
    <source>
        <strain evidence="2">Sampled in the wild</strain>
    </source>
</reference>
<protein>
    <recommendedName>
        <fullName evidence="4">Reverse transcriptase domain-containing protein</fullName>
    </recommendedName>
</protein>
<evidence type="ECO:0000313" key="3">
    <source>
        <dbReference type="Proteomes" id="UP000792457"/>
    </source>
</evidence>